<protein>
    <submittedName>
        <fullName evidence="16">TonB-dependent receptor</fullName>
    </submittedName>
</protein>
<evidence type="ECO:0000256" key="9">
    <source>
        <dbReference type="ARBA" id="ARBA00023170"/>
    </source>
</evidence>
<dbReference type="Gene3D" id="2.40.170.20">
    <property type="entry name" value="TonB-dependent receptor, beta-barrel domain"/>
    <property type="match status" value="1"/>
</dbReference>
<evidence type="ECO:0000256" key="11">
    <source>
        <dbReference type="PROSITE-ProRule" id="PRU01360"/>
    </source>
</evidence>
<evidence type="ECO:0000259" key="14">
    <source>
        <dbReference type="Pfam" id="PF00593"/>
    </source>
</evidence>
<evidence type="ECO:0000256" key="2">
    <source>
        <dbReference type="ARBA" id="ARBA00008143"/>
    </source>
</evidence>
<comment type="caution">
    <text evidence="16">The sequence shown here is derived from an EMBL/GenBank/DDBJ whole genome shotgun (WGS) entry which is preliminary data.</text>
</comment>
<comment type="similarity">
    <text evidence="2">Belongs to the TonB-dependent receptor family. Hemoglobin/haptoglobin binding protein subfamily.</text>
</comment>
<dbReference type="InterPro" id="IPR012910">
    <property type="entry name" value="Plug_dom"/>
</dbReference>
<keyword evidence="9 16" id="KW-0675">Receptor</keyword>
<feature type="chain" id="PRO_5032899538" evidence="13">
    <location>
        <begin position="33"/>
        <end position="707"/>
    </location>
</feature>
<keyword evidence="6 13" id="KW-0732">Signal</keyword>
<keyword evidence="10 11" id="KW-0998">Cell outer membrane</keyword>
<feature type="signal peptide" evidence="13">
    <location>
        <begin position="1"/>
        <end position="32"/>
    </location>
</feature>
<dbReference type="Gene3D" id="2.170.130.10">
    <property type="entry name" value="TonB-dependent receptor, plug domain"/>
    <property type="match status" value="1"/>
</dbReference>
<evidence type="ECO:0000313" key="17">
    <source>
        <dbReference type="Proteomes" id="UP000442109"/>
    </source>
</evidence>
<sequence length="707" mass="79094">MTQTFYATHPLKQAILLALTGLCAGYAISAQAQNHTINDTQAINDNTDTQKAALQHTKFDPIVVTATRSNKYLSETPIPVQVLDKNKLKQNHAQTLKQALELLPNVYLAQLRGKTGYEVRMQGLSGDQVLVLIDGLPVSASTSSSFNIAQYLNTQVEQIEVIQGAASAQYGSSAMGGVINIITKPISDTHASITAELGTNTSQNPSDNKFDNNYSFVEGSVEGALSDDKRLKARLSGAYRDDKGLSVDNEAWPRLKDATEQKQVQAKISFTPDINEVDTANPNSRYWLEAGYYEEEDSSRFNYVARNGAVQAQQRDEDIKRKRVSAGGETKIFAGNAEGYKLSGSALYENYDSQSHNTASGKVSDVRDFDLTTNLAQLQLDFPLIYSGENQWHAPQLGLKYQKDKLDQKIDGVSEFITDKVDRDVLEAYVQDDWALSDNTELVAGVRYQDDSDFGSHFAPKLALKHDYYDANNRKHVFRASVGQGYRVPNLKERYYLFDHSRYGYKVMGSPDLKPEESISYQLGYQTQLNDKVGVSVNGFYNDVKNLIQTDNNHPVMDGGIKVFSYDNVDKAETYGGDIGVDWQLNDKAMLNLGYGYLHTKNKTTGGDLTYSPEHKVTANVQYQVTDKLQFIQQVRYESKQLTDTAASSYSPHWWGLDSRFNYTASPNLDLYMAINNLLDEQRSASDANDQRPIDNRQWLVGASYHW</sequence>
<keyword evidence="8 11" id="KW-0472">Membrane</keyword>
<feature type="domain" description="TonB-dependent receptor-like beta-barrel" evidence="14">
    <location>
        <begin position="282"/>
        <end position="678"/>
    </location>
</feature>
<evidence type="ECO:0000256" key="5">
    <source>
        <dbReference type="ARBA" id="ARBA00022692"/>
    </source>
</evidence>
<dbReference type="SUPFAM" id="SSF56935">
    <property type="entry name" value="Porins"/>
    <property type="match status" value="1"/>
</dbReference>
<dbReference type="InterPro" id="IPR039426">
    <property type="entry name" value="TonB-dep_rcpt-like"/>
</dbReference>
<dbReference type="InterPro" id="IPR036942">
    <property type="entry name" value="Beta-barrel_TonB_sf"/>
</dbReference>
<dbReference type="GO" id="GO:0009279">
    <property type="term" value="C:cell outer membrane"/>
    <property type="evidence" value="ECO:0007669"/>
    <property type="project" value="UniProtKB-SubCell"/>
</dbReference>
<evidence type="ECO:0000259" key="15">
    <source>
        <dbReference type="Pfam" id="PF07715"/>
    </source>
</evidence>
<dbReference type="AlphaFoldDB" id="A0A844M3Q4"/>
<dbReference type="GO" id="GO:0044718">
    <property type="term" value="P:siderophore transmembrane transport"/>
    <property type="evidence" value="ECO:0007669"/>
    <property type="project" value="TreeGrafter"/>
</dbReference>
<evidence type="ECO:0000256" key="12">
    <source>
        <dbReference type="RuleBase" id="RU003357"/>
    </source>
</evidence>
<dbReference type="InterPro" id="IPR000531">
    <property type="entry name" value="Beta-barrel_TonB"/>
</dbReference>
<dbReference type="PANTHER" id="PTHR30069:SF29">
    <property type="entry name" value="HEMOGLOBIN AND HEMOGLOBIN-HAPTOGLOBIN-BINDING PROTEIN 1-RELATED"/>
    <property type="match status" value="1"/>
</dbReference>
<evidence type="ECO:0000256" key="6">
    <source>
        <dbReference type="ARBA" id="ARBA00022729"/>
    </source>
</evidence>
<dbReference type="CDD" id="cd01347">
    <property type="entry name" value="ligand_gated_channel"/>
    <property type="match status" value="1"/>
</dbReference>
<feature type="domain" description="TonB-dependent receptor plug" evidence="15">
    <location>
        <begin position="74"/>
        <end position="178"/>
    </location>
</feature>
<dbReference type="InterPro" id="IPR037066">
    <property type="entry name" value="Plug_dom_sf"/>
</dbReference>
<dbReference type="Pfam" id="PF07715">
    <property type="entry name" value="Plug"/>
    <property type="match status" value="1"/>
</dbReference>
<dbReference type="RefSeq" id="WP_155587598.1">
    <property type="nucleotide sequence ID" value="NZ_WFKQ01000011.1"/>
</dbReference>
<comment type="subcellular location">
    <subcellularLocation>
        <location evidence="1 11">Cell outer membrane</location>
        <topology evidence="1 11">Multi-pass membrane protein</topology>
    </subcellularLocation>
</comment>
<evidence type="ECO:0000256" key="10">
    <source>
        <dbReference type="ARBA" id="ARBA00023237"/>
    </source>
</evidence>
<dbReference type="PANTHER" id="PTHR30069">
    <property type="entry name" value="TONB-DEPENDENT OUTER MEMBRANE RECEPTOR"/>
    <property type="match status" value="1"/>
</dbReference>
<keyword evidence="5 11" id="KW-0812">Transmembrane</keyword>
<dbReference type="Proteomes" id="UP000442109">
    <property type="component" value="Unassembled WGS sequence"/>
</dbReference>
<evidence type="ECO:0000313" key="16">
    <source>
        <dbReference type="EMBL" id="MUG33157.1"/>
    </source>
</evidence>
<keyword evidence="17" id="KW-1185">Reference proteome</keyword>
<proteinExistence type="inferred from homology"/>
<evidence type="ECO:0000256" key="1">
    <source>
        <dbReference type="ARBA" id="ARBA00004571"/>
    </source>
</evidence>
<reference evidence="16 17" key="1">
    <citation type="journal article" date="2019" name="PLoS ONE">
        <title>Pup mortality in New Zealand sea lions (Phocarctos hookeri) at Enderby Island, Auckland Islands, 2013-18.</title>
        <authorList>
            <person name="Michael S.A."/>
            <person name="Hayman D.T.S."/>
            <person name="Gray R."/>
            <person name="Zhang J."/>
            <person name="Rogers L."/>
            <person name="Roe W.D."/>
        </authorList>
    </citation>
    <scope>NUCLEOTIDE SEQUENCE [LARGE SCALE GENOMIC DNA]</scope>
    <source>
        <strain evidence="16 17">SM868</strain>
    </source>
</reference>
<evidence type="ECO:0000256" key="8">
    <source>
        <dbReference type="ARBA" id="ARBA00023136"/>
    </source>
</evidence>
<organism evidence="16 17">
    <name type="scientific">Psychrobacter sanguinis</name>
    <dbReference type="NCBI Taxonomy" id="861445"/>
    <lineage>
        <taxon>Bacteria</taxon>
        <taxon>Pseudomonadati</taxon>
        <taxon>Pseudomonadota</taxon>
        <taxon>Gammaproteobacteria</taxon>
        <taxon>Moraxellales</taxon>
        <taxon>Moraxellaceae</taxon>
        <taxon>Psychrobacter</taxon>
    </lineage>
</organism>
<evidence type="ECO:0000256" key="7">
    <source>
        <dbReference type="ARBA" id="ARBA00023077"/>
    </source>
</evidence>
<dbReference type="Pfam" id="PF00593">
    <property type="entry name" value="TonB_dep_Rec_b-barrel"/>
    <property type="match status" value="1"/>
</dbReference>
<evidence type="ECO:0000256" key="4">
    <source>
        <dbReference type="ARBA" id="ARBA00022452"/>
    </source>
</evidence>
<accession>A0A844M3Q4</accession>
<gene>
    <name evidence="16" type="ORF">GB996_10175</name>
</gene>
<keyword evidence="7 12" id="KW-0798">TonB box</keyword>
<dbReference type="PROSITE" id="PS52016">
    <property type="entry name" value="TONB_DEPENDENT_REC_3"/>
    <property type="match status" value="1"/>
</dbReference>
<name>A0A844M3Q4_9GAMM</name>
<keyword evidence="3 11" id="KW-0813">Transport</keyword>
<evidence type="ECO:0000256" key="3">
    <source>
        <dbReference type="ARBA" id="ARBA00022448"/>
    </source>
</evidence>
<evidence type="ECO:0000256" key="13">
    <source>
        <dbReference type="SAM" id="SignalP"/>
    </source>
</evidence>
<dbReference type="OrthoDB" id="9764669at2"/>
<dbReference type="GO" id="GO:0015344">
    <property type="term" value="F:siderophore uptake transmembrane transporter activity"/>
    <property type="evidence" value="ECO:0007669"/>
    <property type="project" value="TreeGrafter"/>
</dbReference>
<dbReference type="EMBL" id="WFKQ01000011">
    <property type="protein sequence ID" value="MUG33157.1"/>
    <property type="molecule type" value="Genomic_DNA"/>
</dbReference>
<keyword evidence="4 11" id="KW-1134">Transmembrane beta strand</keyword>